<evidence type="ECO:0000313" key="1">
    <source>
        <dbReference type="EMBL" id="KAJ8678650.1"/>
    </source>
</evidence>
<proteinExistence type="predicted"/>
<dbReference type="Proteomes" id="UP001239111">
    <property type="component" value="Chromosome 2"/>
</dbReference>
<name>A0ACC2P5I1_9HYME</name>
<evidence type="ECO:0000313" key="2">
    <source>
        <dbReference type="Proteomes" id="UP001239111"/>
    </source>
</evidence>
<protein>
    <submittedName>
        <fullName evidence="1">Uncharacterized protein</fullName>
    </submittedName>
</protein>
<gene>
    <name evidence="1" type="ORF">QAD02_014437</name>
</gene>
<keyword evidence="2" id="KW-1185">Reference proteome</keyword>
<organism evidence="1 2">
    <name type="scientific">Eretmocerus hayati</name>
    <dbReference type="NCBI Taxonomy" id="131215"/>
    <lineage>
        <taxon>Eukaryota</taxon>
        <taxon>Metazoa</taxon>
        <taxon>Ecdysozoa</taxon>
        <taxon>Arthropoda</taxon>
        <taxon>Hexapoda</taxon>
        <taxon>Insecta</taxon>
        <taxon>Pterygota</taxon>
        <taxon>Neoptera</taxon>
        <taxon>Endopterygota</taxon>
        <taxon>Hymenoptera</taxon>
        <taxon>Apocrita</taxon>
        <taxon>Proctotrupomorpha</taxon>
        <taxon>Chalcidoidea</taxon>
        <taxon>Aphelinidae</taxon>
        <taxon>Aphelininae</taxon>
        <taxon>Eretmocerus</taxon>
    </lineage>
</organism>
<dbReference type="EMBL" id="CM056742">
    <property type="protein sequence ID" value="KAJ8678650.1"/>
    <property type="molecule type" value="Genomic_DNA"/>
</dbReference>
<reference evidence="1" key="1">
    <citation type="submission" date="2023-04" db="EMBL/GenBank/DDBJ databases">
        <title>A chromosome-level genome assembly of the parasitoid wasp Eretmocerus hayati.</title>
        <authorList>
            <person name="Zhong Y."/>
            <person name="Liu S."/>
            <person name="Liu Y."/>
        </authorList>
    </citation>
    <scope>NUCLEOTIDE SEQUENCE</scope>
    <source>
        <strain evidence="1">ZJU_SS_LIU_2023</strain>
    </source>
</reference>
<accession>A0ACC2P5I1</accession>
<sequence>MKRFFQQGRLGVCTALVGKGKICRLVSMVSLVLCARSSSTRVSGVILSLCAVHATKNPRLTQRLPVEVALPGVMSKKSRYDNSDSSFDEENFRKWLKRLEKKYEKEKDVKTSPPPTPRS</sequence>
<comment type="caution">
    <text evidence="1">The sequence shown here is derived from an EMBL/GenBank/DDBJ whole genome shotgun (WGS) entry which is preliminary data.</text>
</comment>